<dbReference type="Pfam" id="PF16184">
    <property type="entry name" value="Cadherin_3"/>
    <property type="match status" value="8"/>
</dbReference>
<gene>
    <name evidence="8" type="ORF">HPB51_012962</name>
</gene>
<comment type="caution">
    <text evidence="8">The sequence shown here is derived from an EMBL/GenBank/DDBJ whole genome shotgun (WGS) entry which is preliminary data.</text>
</comment>
<evidence type="ECO:0000256" key="2">
    <source>
        <dbReference type="ARBA" id="ARBA00022729"/>
    </source>
</evidence>
<evidence type="ECO:0000256" key="3">
    <source>
        <dbReference type="ARBA" id="ARBA00022737"/>
    </source>
</evidence>
<keyword evidence="2" id="KW-0732">Signal</keyword>
<feature type="repeat" description="CSPG" evidence="5">
    <location>
        <begin position="1198"/>
        <end position="1288"/>
    </location>
</feature>
<evidence type="ECO:0000256" key="4">
    <source>
        <dbReference type="ARBA" id="ARBA00023180"/>
    </source>
</evidence>
<keyword evidence="3" id="KW-0677">Repeat</keyword>
<keyword evidence="4" id="KW-0325">Glycoprotein</keyword>
<feature type="repeat" description="CSPG" evidence="5">
    <location>
        <begin position="842"/>
        <end position="934"/>
    </location>
</feature>
<feature type="region of interest" description="Disordered" evidence="6">
    <location>
        <begin position="1278"/>
        <end position="1306"/>
    </location>
</feature>
<feature type="repeat" description="CSPG" evidence="5">
    <location>
        <begin position="351"/>
        <end position="447"/>
    </location>
</feature>
<feature type="compositionally biased region" description="Basic and acidic residues" evidence="6">
    <location>
        <begin position="1290"/>
        <end position="1306"/>
    </location>
</feature>
<dbReference type="PANTHER" id="PTHR45739:SF8">
    <property type="entry name" value="FRAS1-RELATED EXTRACELLULAR MATRIX PROTEIN 1"/>
    <property type="match status" value="1"/>
</dbReference>
<feature type="repeat" description="CSPG" evidence="5">
    <location>
        <begin position="472"/>
        <end position="558"/>
    </location>
</feature>
<protein>
    <recommendedName>
        <fullName evidence="7">FRAS1-related extracellular matrix protein N-terminal domain-containing protein</fullName>
    </recommendedName>
</protein>
<feature type="repeat" description="CSPG" evidence="5">
    <location>
        <begin position="714"/>
        <end position="820"/>
    </location>
</feature>
<keyword evidence="9" id="KW-1185">Reference proteome</keyword>
<organism evidence="8 9">
    <name type="scientific">Rhipicephalus microplus</name>
    <name type="common">Cattle tick</name>
    <name type="synonym">Boophilus microplus</name>
    <dbReference type="NCBI Taxonomy" id="6941"/>
    <lineage>
        <taxon>Eukaryota</taxon>
        <taxon>Metazoa</taxon>
        <taxon>Ecdysozoa</taxon>
        <taxon>Arthropoda</taxon>
        <taxon>Chelicerata</taxon>
        <taxon>Arachnida</taxon>
        <taxon>Acari</taxon>
        <taxon>Parasitiformes</taxon>
        <taxon>Ixodida</taxon>
        <taxon>Ixodoidea</taxon>
        <taxon>Ixodidae</taxon>
        <taxon>Rhipicephalinae</taxon>
        <taxon>Rhipicephalus</taxon>
        <taxon>Boophilus</taxon>
    </lineage>
</organism>
<name>A0A9J6F3X3_RHIMP</name>
<dbReference type="VEuPathDB" id="VectorBase:LOC119178001"/>
<feature type="region of interest" description="Disordered" evidence="6">
    <location>
        <begin position="22"/>
        <end position="66"/>
    </location>
</feature>
<dbReference type="GO" id="GO:0046872">
    <property type="term" value="F:metal ion binding"/>
    <property type="evidence" value="ECO:0007669"/>
    <property type="project" value="UniProtKB-KW"/>
</dbReference>
<reference evidence="8" key="2">
    <citation type="submission" date="2021-09" db="EMBL/GenBank/DDBJ databases">
        <authorList>
            <person name="Jia N."/>
            <person name="Wang J."/>
            <person name="Shi W."/>
            <person name="Du L."/>
            <person name="Sun Y."/>
            <person name="Zhan W."/>
            <person name="Jiang J."/>
            <person name="Wang Q."/>
            <person name="Zhang B."/>
            <person name="Ji P."/>
            <person name="Sakyi L.B."/>
            <person name="Cui X."/>
            <person name="Yuan T."/>
            <person name="Jiang B."/>
            <person name="Yang W."/>
            <person name="Lam T.T.-Y."/>
            <person name="Chang Q."/>
            <person name="Ding S."/>
            <person name="Wang X."/>
            <person name="Zhu J."/>
            <person name="Ruan X."/>
            <person name="Zhao L."/>
            <person name="Wei J."/>
            <person name="Que T."/>
            <person name="Du C."/>
            <person name="Cheng J."/>
            <person name="Dai P."/>
            <person name="Han X."/>
            <person name="Huang E."/>
            <person name="Gao Y."/>
            <person name="Liu J."/>
            <person name="Shao H."/>
            <person name="Ye R."/>
            <person name="Li L."/>
            <person name="Wei W."/>
            <person name="Wang X."/>
            <person name="Wang C."/>
            <person name="Huo Q."/>
            <person name="Li W."/>
            <person name="Guo W."/>
            <person name="Chen H."/>
            <person name="Chen S."/>
            <person name="Zhou L."/>
            <person name="Zhou L."/>
            <person name="Ni X."/>
            <person name="Tian J."/>
            <person name="Zhou Y."/>
            <person name="Sheng Y."/>
            <person name="Liu T."/>
            <person name="Pan Y."/>
            <person name="Xia L."/>
            <person name="Li J."/>
            <person name="Zhao F."/>
            <person name="Cao W."/>
        </authorList>
    </citation>
    <scope>NUCLEOTIDE SEQUENCE</scope>
    <source>
        <strain evidence="8">Rmic-2018</strain>
        <tissue evidence="8">Larvae</tissue>
    </source>
</reference>
<dbReference type="Pfam" id="PF19309">
    <property type="entry name" value="Frem_N"/>
    <property type="match status" value="1"/>
</dbReference>
<feature type="compositionally biased region" description="Basic and acidic residues" evidence="6">
    <location>
        <begin position="37"/>
        <end position="51"/>
    </location>
</feature>
<evidence type="ECO:0000256" key="6">
    <source>
        <dbReference type="SAM" id="MobiDB-lite"/>
    </source>
</evidence>
<evidence type="ECO:0000256" key="5">
    <source>
        <dbReference type="PROSITE-ProRule" id="PRU01201"/>
    </source>
</evidence>
<dbReference type="GO" id="GO:0009653">
    <property type="term" value="P:anatomical structure morphogenesis"/>
    <property type="evidence" value="ECO:0007669"/>
    <property type="project" value="TreeGrafter"/>
</dbReference>
<evidence type="ECO:0000313" key="9">
    <source>
        <dbReference type="Proteomes" id="UP000821866"/>
    </source>
</evidence>
<evidence type="ECO:0000313" key="8">
    <source>
        <dbReference type="EMBL" id="KAH8040792.1"/>
    </source>
</evidence>
<feature type="repeat" description="CSPG" evidence="5">
    <location>
        <begin position="1075"/>
        <end position="1177"/>
    </location>
</feature>
<sequence length="1306" mass="143935">MSEKRADASLFTALFCSAFFPRAGSDTSRGASRVTRRQREERPKRGREERGPVALPAKPPKHESYRRVGSSISALLPPRSPLAGGRSASLMKRWLPLIAVALVASAAGLTPGDVIVKNEPLTVPLGRSVFLSPSEDLRIRVAPGDRCDVYVVQAEDGEPASVLYWNRPGRLQPTSFPCGFGFGTVSYTHFGSRITPLLDRVRLLVKYEAENETLIVPLLLSVDVSPEPYQIAVKVSPLSVPSIGAETKPINEDVLTFSAREPGSICRVRVLSEIHQLPRYGGLTGDVPTQFVNCESFLQGDVRYRHNGGPQSLKWDYVPFLVEVTDSSGHSSRKERFHLPIKIEAGIENSAPLPTFASELRLDVSQFIMTPLTPAVLSADDSDGDSGALLFNFRTVLGPGEGHFVTTDDGRVPITSFFQKDVQALKIAYVPPLAQSNDSRVFRVEVEVIDPDGAASDPFSLMIVVKPTNTMAPLVTKNSGITLVEGKLKKLGGSLAISDQDNREDVVFTVVHGMRHGNLLVDAGEADMFTIAELDEGRVAYRHDGSSTSTDNIVFKVSDGQHDVEFLFPVIIYPVDDEPPLLDINTGITIYKGEDAQILSRYLSATDVDSDDFGILFELLPPFPEHGTLLVKKHEKPPDSYHWLFKDDMYEAEVTKWEQVDLLEGNLYYRHSGDHVSEPITDRVFFQLSDENEPPNESGINEFVVRILPVDDVPPEKHPDATLHLLVEEFQLTSITTKELRYRDLDTKEKELRYRITQPPFDTDASNPMSAGSVVRMDEPDTDVTEFTQAEVNHHKIGYQPPSAELGIVPRVINFEFEVRDNGDNVISGQLFTIILQPVDNKPPAVHNRGLSVTEKASVEITPEDLDAIDTDTPSEELTFVVIKVPAYGAIQLGGSVLNENDFFRCSDIASGHLSYKNTGSSGRKLDKFELEVRDGIHRVPVTVKVNIKPLSEESRVPKKPGTTNVLLTVKEGGKVLLQSQAFNIQNYVDHAGSLQFILTHAPRQGSIFDSGMKANRFSLQDLLKRKVFYVHGGIETGVSGSSDLFQLSITDDSGTRRIDDALIHVKVEPVDSVPPRVLIGPSLVVPEGGKATITRVHLSATDVDTSDEDILCSIDVQPSHGYVENLSPLPGSERVHTGVPVSAFTSAEVISGWINYVQSIHRGFEPLEDNFTFVCSDGVNTSPKHKFHVQITPKNDEVPEITIDEIIVSEGSDRSLEEIVTQTADIDKPSDKLTFRVTKPPQHGKVLSTRTLQLESFDSDDVAAPFFVVYRHDDSETTADSFELSVSDGQHESRKQISCDHNAGR</sequence>
<dbReference type="EMBL" id="JABSTU010000001">
    <property type="protein sequence ID" value="KAH8040792.1"/>
    <property type="molecule type" value="Genomic_DNA"/>
</dbReference>
<feature type="repeat" description="CSPG" evidence="5">
    <location>
        <begin position="579"/>
        <end position="689"/>
    </location>
</feature>
<dbReference type="InterPro" id="IPR045658">
    <property type="entry name" value="FRAS1-rel_N"/>
</dbReference>
<feature type="repeat" description="CSPG" evidence="5">
    <location>
        <begin position="959"/>
        <end position="1051"/>
    </location>
</feature>
<accession>A0A9J6F3X3</accession>
<dbReference type="Proteomes" id="UP000821866">
    <property type="component" value="Chromosome 1"/>
</dbReference>
<feature type="domain" description="FRAS1-related extracellular matrix protein N-terminal" evidence="7">
    <location>
        <begin position="114"/>
        <end position="322"/>
    </location>
</feature>
<keyword evidence="1" id="KW-0479">Metal-binding</keyword>
<dbReference type="PANTHER" id="PTHR45739">
    <property type="entry name" value="MATRIX PROTEIN, PUTATIVE-RELATED"/>
    <property type="match status" value="1"/>
</dbReference>
<evidence type="ECO:0000256" key="1">
    <source>
        <dbReference type="ARBA" id="ARBA00022723"/>
    </source>
</evidence>
<evidence type="ECO:0000259" key="7">
    <source>
        <dbReference type="Pfam" id="PF19309"/>
    </source>
</evidence>
<dbReference type="PROSITE" id="PS51854">
    <property type="entry name" value="CSPG"/>
    <property type="match status" value="8"/>
</dbReference>
<dbReference type="InterPro" id="IPR039005">
    <property type="entry name" value="CSPG_rpt"/>
</dbReference>
<proteinExistence type="predicted"/>
<reference evidence="8" key="1">
    <citation type="journal article" date="2020" name="Cell">
        <title>Large-Scale Comparative Analyses of Tick Genomes Elucidate Their Genetic Diversity and Vector Capacities.</title>
        <authorList>
            <consortium name="Tick Genome and Microbiome Consortium (TIGMIC)"/>
            <person name="Jia N."/>
            <person name="Wang J."/>
            <person name="Shi W."/>
            <person name="Du L."/>
            <person name="Sun Y."/>
            <person name="Zhan W."/>
            <person name="Jiang J.F."/>
            <person name="Wang Q."/>
            <person name="Zhang B."/>
            <person name="Ji P."/>
            <person name="Bell-Sakyi L."/>
            <person name="Cui X.M."/>
            <person name="Yuan T.T."/>
            <person name="Jiang B.G."/>
            <person name="Yang W.F."/>
            <person name="Lam T.T."/>
            <person name="Chang Q.C."/>
            <person name="Ding S.J."/>
            <person name="Wang X.J."/>
            <person name="Zhu J.G."/>
            <person name="Ruan X.D."/>
            <person name="Zhao L."/>
            <person name="Wei J.T."/>
            <person name="Ye R.Z."/>
            <person name="Que T.C."/>
            <person name="Du C.H."/>
            <person name="Zhou Y.H."/>
            <person name="Cheng J.X."/>
            <person name="Dai P.F."/>
            <person name="Guo W.B."/>
            <person name="Han X.H."/>
            <person name="Huang E.J."/>
            <person name="Li L.F."/>
            <person name="Wei W."/>
            <person name="Gao Y.C."/>
            <person name="Liu J.Z."/>
            <person name="Shao H.Z."/>
            <person name="Wang X."/>
            <person name="Wang C.C."/>
            <person name="Yang T.C."/>
            <person name="Huo Q.B."/>
            <person name="Li W."/>
            <person name="Chen H.Y."/>
            <person name="Chen S.E."/>
            <person name="Zhou L.G."/>
            <person name="Ni X.B."/>
            <person name="Tian J.H."/>
            <person name="Sheng Y."/>
            <person name="Liu T."/>
            <person name="Pan Y.S."/>
            <person name="Xia L.Y."/>
            <person name="Li J."/>
            <person name="Zhao F."/>
            <person name="Cao W.C."/>
        </authorList>
    </citation>
    <scope>NUCLEOTIDE SEQUENCE</scope>
    <source>
        <strain evidence="8">Rmic-2018</strain>
    </source>
</reference>
<dbReference type="InterPro" id="IPR051561">
    <property type="entry name" value="FRAS1_ECM"/>
</dbReference>